<evidence type="ECO:0000259" key="6">
    <source>
        <dbReference type="PROSITE" id="PS50109"/>
    </source>
</evidence>
<evidence type="ECO:0000313" key="8">
    <source>
        <dbReference type="EMBL" id="MDC2890298.1"/>
    </source>
</evidence>
<dbReference type="Pfam" id="PF00072">
    <property type="entry name" value="Response_reg"/>
    <property type="match status" value="1"/>
</dbReference>
<proteinExistence type="predicted"/>
<comment type="catalytic activity">
    <reaction evidence="1">
        <text>ATP + protein L-histidine = ADP + protein N-phospho-L-histidine.</text>
        <dbReference type="EC" id="2.7.13.3"/>
    </reaction>
</comment>
<dbReference type="SMART" id="SM00448">
    <property type="entry name" value="REC"/>
    <property type="match status" value="1"/>
</dbReference>
<dbReference type="InterPro" id="IPR005467">
    <property type="entry name" value="His_kinase_dom"/>
</dbReference>
<dbReference type="SMART" id="SM00387">
    <property type="entry name" value="HATPase_c"/>
    <property type="match status" value="1"/>
</dbReference>
<dbReference type="EMBL" id="JAQOMS010000002">
    <property type="protein sequence ID" value="MDC2890298.1"/>
    <property type="molecule type" value="Genomic_DNA"/>
</dbReference>
<evidence type="ECO:0000256" key="1">
    <source>
        <dbReference type="ARBA" id="ARBA00000085"/>
    </source>
</evidence>
<dbReference type="PANTHER" id="PTHR45339">
    <property type="entry name" value="HYBRID SIGNAL TRANSDUCTION HISTIDINE KINASE J"/>
    <property type="match status" value="1"/>
</dbReference>
<dbReference type="EC" id="2.7.13.3" evidence="2"/>
<dbReference type="InterPro" id="IPR036097">
    <property type="entry name" value="HisK_dim/P_sf"/>
</dbReference>
<gene>
    <name evidence="8" type="ORF">PN838_17980</name>
</gene>
<evidence type="ECO:0000256" key="2">
    <source>
        <dbReference type="ARBA" id="ARBA00012438"/>
    </source>
</evidence>
<dbReference type="SMART" id="SM00388">
    <property type="entry name" value="HisKA"/>
    <property type="match status" value="1"/>
</dbReference>
<dbReference type="PROSITE" id="PS50110">
    <property type="entry name" value="RESPONSE_REGULATORY"/>
    <property type="match status" value="1"/>
</dbReference>
<dbReference type="Gene3D" id="3.40.50.2300">
    <property type="match status" value="1"/>
</dbReference>
<dbReference type="InterPro" id="IPR003661">
    <property type="entry name" value="HisK_dim/P_dom"/>
</dbReference>
<dbReference type="InterPro" id="IPR011006">
    <property type="entry name" value="CheY-like_superfamily"/>
</dbReference>
<organism evidence="8 9">
    <name type="scientific">Psychrosphaera algicola</name>
    <dbReference type="NCBI Taxonomy" id="3023714"/>
    <lineage>
        <taxon>Bacteria</taxon>
        <taxon>Pseudomonadati</taxon>
        <taxon>Pseudomonadota</taxon>
        <taxon>Gammaproteobacteria</taxon>
        <taxon>Alteromonadales</taxon>
        <taxon>Pseudoalteromonadaceae</taxon>
        <taxon>Psychrosphaera</taxon>
    </lineage>
</organism>
<reference evidence="8 9" key="1">
    <citation type="submission" date="2023-01" db="EMBL/GenBank/DDBJ databases">
        <title>Psychrosphaera sp. nov., isolated from marine algae.</title>
        <authorList>
            <person name="Bayburt H."/>
            <person name="Choi B.J."/>
            <person name="Kim J.M."/>
            <person name="Choi D.G."/>
            <person name="Jeon C.O."/>
        </authorList>
    </citation>
    <scope>NUCLEOTIDE SEQUENCE [LARGE SCALE GENOMIC DNA]</scope>
    <source>
        <strain evidence="8 9">G1-22</strain>
    </source>
</reference>
<keyword evidence="9" id="KW-1185">Reference proteome</keyword>
<evidence type="ECO:0000256" key="4">
    <source>
        <dbReference type="ARBA" id="ARBA00023012"/>
    </source>
</evidence>
<dbReference type="Gene3D" id="3.30.565.10">
    <property type="entry name" value="Histidine kinase-like ATPase, C-terminal domain"/>
    <property type="match status" value="1"/>
</dbReference>
<dbReference type="Gene3D" id="1.10.287.130">
    <property type="match status" value="1"/>
</dbReference>
<comment type="caution">
    <text evidence="8">The sequence shown here is derived from an EMBL/GenBank/DDBJ whole genome shotgun (WGS) entry which is preliminary data.</text>
</comment>
<dbReference type="SUPFAM" id="SSF52172">
    <property type="entry name" value="CheY-like"/>
    <property type="match status" value="1"/>
</dbReference>
<dbReference type="InterPro" id="IPR004358">
    <property type="entry name" value="Sig_transdc_His_kin-like_C"/>
</dbReference>
<dbReference type="Pfam" id="PF00512">
    <property type="entry name" value="HisKA"/>
    <property type="match status" value="1"/>
</dbReference>
<sequence>MNQDLLKAKREAEKTSKIKTEFLANMSHEIRTPMNGILGMVNLLGKTTLSPQQGEMVGVIESSGQGLMVVLNDILDISKIESGKVLLEQKPFKFNDVIVELRHMFEPLVAEKNIEFHITSVPELALINVVGDVTRLKQVLINLLSNAVKFTEHGTVTLRIAVDNLTDKNVSLNIAVVDTGIGIEHKVIKKLFDAFSQGDTSITRRFGGTGLGLTISNRLLTLMGAPLKVESMIGEGSKFSFSLLLPISTGQTHKLENENKKIVIDPAKRILIVEDNKINQTVLNAMLKGFGFKDIKIADNGAIAVQLCHEFEFDIILMDMQMPIMDGLTATREIRKLINYKSKKIVALTANVLVEDQQSCFDAGMDEFLAKPIEPEKLKQALI</sequence>
<dbReference type="PRINTS" id="PR00344">
    <property type="entry name" value="BCTRLSENSOR"/>
</dbReference>
<dbReference type="Pfam" id="PF02518">
    <property type="entry name" value="HATPase_c"/>
    <property type="match status" value="1"/>
</dbReference>
<evidence type="ECO:0000256" key="5">
    <source>
        <dbReference type="PROSITE-ProRule" id="PRU00169"/>
    </source>
</evidence>
<dbReference type="PROSITE" id="PS50109">
    <property type="entry name" value="HIS_KIN"/>
    <property type="match status" value="1"/>
</dbReference>
<dbReference type="InterPro" id="IPR003594">
    <property type="entry name" value="HATPase_dom"/>
</dbReference>
<evidence type="ECO:0000259" key="7">
    <source>
        <dbReference type="PROSITE" id="PS50110"/>
    </source>
</evidence>
<dbReference type="PANTHER" id="PTHR45339:SF1">
    <property type="entry name" value="HYBRID SIGNAL TRANSDUCTION HISTIDINE KINASE J"/>
    <property type="match status" value="1"/>
</dbReference>
<feature type="domain" description="Histidine kinase" evidence="6">
    <location>
        <begin position="25"/>
        <end position="247"/>
    </location>
</feature>
<dbReference type="CDD" id="cd00082">
    <property type="entry name" value="HisKA"/>
    <property type="match status" value="1"/>
</dbReference>
<dbReference type="RefSeq" id="WP_272181526.1">
    <property type="nucleotide sequence ID" value="NZ_JAQOMS010000002.1"/>
</dbReference>
<keyword evidence="4" id="KW-0902">Two-component regulatory system</keyword>
<name>A0ABT5FFG8_9GAMM</name>
<evidence type="ECO:0000256" key="3">
    <source>
        <dbReference type="ARBA" id="ARBA00022553"/>
    </source>
</evidence>
<keyword evidence="3 5" id="KW-0597">Phosphoprotein</keyword>
<dbReference type="InterPro" id="IPR036890">
    <property type="entry name" value="HATPase_C_sf"/>
</dbReference>
<accession>A0ABT5FFG8</accession>
<protein>
    <recommendedName>
        <fullName evidence="2">histidine kinase</fullName>
        <ecNumber evidence="2">2.7.13.3</ecNumber>
    </recommendedName>
</protein>
<feature type="modified residue" description="4-aspartylphosphate" evidence="5">
    <location>
        <position position="319"/>
    </location>
</feature>
<dbReference type="Proteomes" id="UP001528411">
    <property type="component" value="Unassembled WGS sequence"/>
</dbReference>
<dbReference type="CDD" id="cd17546">
    <property type="entry name" value="REC_hyHK_CKI1_RcsC-like"/>
    <property type="match status" value="1"/>
</dbReference>
<dbReference type="CDD" id="cd16922">
    <property type="entry name" value="HATPase_EvgS-ArcB-TorS-like"/>
    <property type="match status" value="1"/>
</dbReference>
<dbReference type="SUPFAM" id="SSF47384">
    <property type="entry name" value="Homodimeric domain of signal transducing histidine kinase"/>
    <property type="match status" value="1"/>
</dbReference>
<evidence type="ECO:0000313" key="9">
    <source>
        <dbReference type="Proteomes" id="UP001528411"/>
    </source>
</evidence>
<feature type="domain" description="Response regulatory" evidence="7">
    <location>
        <begin position="269"/>
        <end position="383"/>
    </location>
</feature>
<dbReference type="SUPFAM" id="SSF55874">
    <property type="entry name" value="ATPase domain of HSP90 chaperone/DNA topoisomerase II/histidine kinase"/>
    <property type="match status" value="1"/>
</dbReference>
<dbReference type="InterPro" id="IPR001789">
    <property type="entry name" value="Sig_transdc_resp-reg_receiver"/>
</dbReference>